<evidence type="ECO:0000256" key="11">
    <source>
        <dbReference type="ARBA" id="ARBA00023316"/>
    </source>
</evidence>
<keyword evidence="5 15" id="KW-0121">Carboxypeptidase</keyword>
<accession>A0ABT9ZP34</accession>
<keyword evidence="16" id="KW-1185">Reference proteome</keyword>
<evidence type="ECO:0000256" key="13">
    <source>
        <dbReference type="RuleBase" id="RU004016"/>
    </source>
</evidence>
<evidence type="ECO:0000256" key="10">
    <source>
        <dbReference type="ARBA" id="ARBA00022984"/>
    </source>
</evidence>
<dbReference type="InterPro" id="IPR018044">
    <property type="entry name" value="Peptidase_S11"/>
</dbReference>
<evidence type="ECO:0000256" key="7">
    <source>
        <dbReference type="ARBA" id="ARBA00022729"/>
    </source>
</evidence>
<feature type="domain" description="Peptidase S11 D-Ala-D-Ala carboxypeptidase A C-terminal" evidence="14">
    <location>
        <begin position="307"/>
        <end position="417"/>
    </location>
</feature>
<reference evidence="15 16" key="1">
    <citation type="submission" date="2023-07" db="EMBL/GenBank/DDBJ databases">
        <title>Genomic Encyclopedia of Type Strains, Phase IV (KMG-IV): sequencing the most valuable type-strain genomes for metagenomic binning, comparative biology and taxonomic classification.</title>
        <authorList>
            <person name="Goeker M."/>
        </authorList>
    </citation>
    <scope>NUCLEOTIDE SEQUENCE [LARGE SCALE GENOMIC DNA]</scope>
    <source>
        <strain evidence="15 16">DSM 29005</strain>
    </source>
</reference>
<keyword evidence="11" id="KW-0961">Cell wall biogenesis/degradation</keyword>
<evidence type="ECO:0000256" key="3">
    <source>
        <dbReference type="ARBA" id="ARBA00007164"/>
    </source>
</evidence>
<evidence type="ECO:0000256" key="5">
    <source>
        <dbReference type="ARBA" id="ARBA00022645"/>
    </source>
</evidence>
<dbReference type="InterPro" id="IPR015956">
    <property type="entry name" value="Peniciliin-bd_prot_C_sf"/>
</dbReference>
<dbReference type="Pfam" id="PF07943">
    <property type="entry name" value="PBP5_C"/>
    <property type="match status" value="1"/>
</dbReference>
<sequence length="447" mass="49043">MNKKVSKITILFLILTIFISALFPFTKAEAAEASLSINASSAIIIEESTGQVLFGQNIDEKLPVASMAKVMTEYLVLEAEKNGSIKWDQTYTPSEYVYNISQNTDFSNVPLRKDGSYTVQELYEAVAIYSANGAAIALAEIISGTEANFVKLMNEKAKQLGLTNYEFVNATGLENNDLNGLHPEGTDPNGENKLSARDMALLSQRLIQDFPEVIDTASIPVKTFKEGTKMENWNWMLPGSNIKGYEYEGVDGLKTGSTDKAGSCFTATATKNGMRVVAVVMNAQGDSLHSARFLEMEKMLNHAFNNFSVKEVYPDNYTVKKQSSLPVVKGKEKSVSVHTKDAVTLVVKNGEENAYKAKVNINKDNLTKNGELTAPIKKGDKVGTMDIIYEGNGQALEFADKNKKAQVDIVTKEAVDKANWFILAMRGIGSFFSGLWGTITDTVTGWF</sequence>
<evidence type="ECO:0000256" key="1">
    <source>
        <dbReference type="ARBA" id="ARBA00003217"/>
    </source>
</evidence>
<proteinExistence type="inferred from homology"/>
<comment type="function">
    <text evidence="1">Removes C-terminal D-alanyl residues from sugar-peptide cell wall precursors.</text>
</comment>
<gene>
    <name evidence="15" type="ORF">J2S19_004904</name>
</gene>
<dbReference type="EMBL" id="JAUSUD010000046">
    <property type="protein sequence ID" value="MDQ0233557.1"/>
    <property type="molecule type" value="Genomic_DNA"/>
</dbReference>
<dbReference type="GO" id="GO:0009002">
    <property type="term" value="F:serine-type D-Ala-D-Ala carboxypeptidase activity"/>
    <property type="evidence" value="ECO:0007669"/>
    <property type="project" value="UniProtKB-EC"/>
</dbReference>
<keyword evidence="9" id="KW-0133">Cell shape</keyword>
<dbReference type="RefSeq" id="WP_307347070.1">
    <property type="nucleotide sequence ID" value="NZ_JAUSUD010000046.1"/>
</dbReference>
<comment type="caution">
    <text evidence="15">The sequence shown here is derived from an EMBL/GenBank/DDBJ whole genome shotgun (WGS) entry which is preliminary data.</text>
</comment>
<evidence type="ECO:0000256" key="2">
    <source>
        <dbReference type="ARBA" id="ARBA00004752"/>
    </source>
</evidence>
<dbReference type="PANTHER" id="PTHR21581:SF11">
    <property type="entry name" value="D-ALANYL-D-ALANINE CARBOXYPEPTIDASE DACA"/>
    <property type="match status" value="1"/>
</dbReference>
<dbReference type="InterPro" id="IPR001967">
    <property type="entry name" value="Peptidase_S11_N"/>
</dbReference>
<dbReference type="PRINTS" id="PR00725">
    <property type="entry name" value="DADACBPTASE1"/>
</dbReference>
<comment type="catalytic activity">
    <reaction evidence="12">
        <text>Preferential cleavage: (Ac)2-L-Lys-D-Ala-|-D-Ala. Also transpeptidation of peptidyl-alanyl moieties that are N-acyl substituents of D-alanine.</text>
        <dbReference type="EC" id="3.4.16.4"/>
    </reaction>
</comment>
<evidence type="ECO:0000256" key="4">
    <source>
        <dbReference type="ARBA" id="ARBA00012448"/>
    </source>
</evidence>
<dbReference type="Proteomes" id="UP001234495">
    <property type="component" value="Unassembled WGS sequence"/>
</dbReference>
<name>A0ABT9ZP34_9BACI</name>
<dbReference type="EC" id="3.4.16.4" evidence="4"/>
<evidence type="ECO:0000259" key="14">
    <source>
        <dbReference type="SMART" id="SM00936"/>
    </source>
</evidence>
<dbReference type="Gene3D" id="3.40.710.10">
    <property type="entry name" value="DD-peptidase/beta-lactamase superfamily"/>
    <property type="match status" value="1"/>
</dbReference>
<comment type="similarity">
    <text evidence="3 13">Belongs to the peptidase S11 family.</text>
</comment>
<evidence type="ECO:0000313" key="16">
    <source>
        <dbReference type="Proteomes" id="UP001234495"/>
    </source>
</evidence>
<dbReference type="SUPFAM" id="SSF69189">
    <property type="entry name" value="Penicillin-binding protein associated domain"/>
    <property type="match status" value="1"/>
</dbReference>
<comment type="pathway">
    <text evidence="2">Cell wall biogenesis; peptidoglycan biosynthesis.</text>
</comment>
<evidence type="ECO:0000313" key="15">
    <source>
        <dbReference type="EMBL" id="MDQ0233557.1"/>
    </source>
</evidence>
<keyword evidence="8 15" id="KW-0378">Hydrolase</keyword>
<evidence type="ECO:0000256" key="9">
    <source>
        <dbReference type="ARBA" id="ARBA00022960"/>
    </source>
</evidence>
<dbReference type="Gene3D" id="2.60.410.10">
    <property type="entry name" value="D-Ala-D-Ala carboxypeptidase, C-terminal domain"/>
    <property type="match status" value="1"/>
</dbReference>
<keyword evidence="6" id="KW-0645">Protease</keyword>
<organism evidence="15 16">
    <name type="scientific">Metabacillus malikii</name>
    <dbReference type="NCBI Taxonomy" id="1504265"/>
    <lineage>
        <taxon>Bacteria</taxon>
        <taxon>Bacillati</taxon>
        <taxon>Bacillota</taxon>
        <taxon>Bacilli</taxon>
        <taxon>Bacillales</taxon>
        <taxon>Bacillaceae</taxon>
        <taxon>Metabacillus</taxon>
    </lineage>
</organism>
<dbReference type="Pfam" id="PF00768">
    <property type="entry name" value="Peptidase_S11"/>
    <property type="match status" value="1"/>
</dbReference>
<evidence type="ECO:0000256" key="6">
    <source>
        <dbReference type="ARBA" id="ARBA00022670"/>
    </source>
</evidence>
<evidence type="ECO:0000256" key="8">
    <source>
        <dbReference type="ARBA" id="ARBA00022801"/>
    </source>
</evidence>
<keyword evidence="7" id="KW-0732">Signal</keyword>
<dbReference type="InterPro" id="IPR012338">
    <property type="entry name" value="Beta-lactam/transpept-like"/>
</dbReference>
<dbReference type="InterPro" id="IPR012907">
    <property type="entry name" value="Peptidase_S11_C"/>
</dbReference>
<protein>
    <recommendedName>
        <fullName evidence="4">serine-type D-Ala-D-Ala carboxypeptidase</fullName>
        <ecNumber evidence="4">3.4.16.4</ecNumber>
    </recommendedName>
</protein>
<dbReference type="InterPro" id="IPR037167">
    <property type="entry name" value="Peptidase_S11_C_sf"/>
</dbReference>
<keyword evidence="10" id="KW-0573">Peptidoglycan synthesis</keyword>
<dbReference type="SMART" id="SM00936">
    <property type="entry name" value="PBP5_C"/>
    <property type="match status" value="1"/>
</dbReference>
<evidence type="ECO:0000256" key="12">
    <source>
        <dbReference type="ARBA" id="ARBA00034000"/>
    </source>
</evidence>
<dbReference type="PANTHER" id="PTHR21581">
    <property type="entry name" value="D-ALANYL-D-ALANINE CARBOXYPEPTIDASE"/>
    <property type="match status" value="1"/>
</dbReference>
<dbReference type="SUPFAM" id="SSF56601">
    <property type="entry name" value="beta-lactamase/transpeptidase-like"/>
    <property type="match status" value="1"/>
</dbReference>